<feature type="compositionally biased region" description="Low complexity" evidence="1">
    <location>
        <begin position="547"/>
        <end position="562"/>
    </location>
</feature>
<feature type="region of interest" description="Disordered" evidence="1">
    <location>
        <begin position="244"/>
        <end position="397"/>
    </location>
</feature>
<feature type="compositionally biased region" description="Pro residues" evidence="1">
    <location>
        <begin position="250"/>
        <end position="260"/>
    </location>
</feature>
<evidence type="ECO:0000313" key="2">
    <source>
        <dbReference type="EMBL" id="NUW42910.1"/>
    </source>
</evidence>
<feature type="compositionally biased region" description="Basic and acidic residues" evidence="1">
    <location>
        <begin position="865"/>
        <end position="876"/>
    </location>
</feature>
<name>A0A7Y6IRQ9_9ACTN</name>
<feature type="region of interest" description="Disordered" evidence="1">
    <location>
        <begin position="413"/>
        <end position="679"/>
    </location>
</feature>
<protein>
    <recommendedName>
        <fullName evidence="4">DNA-directed RNA polymerase specialized sigma subunit, sigma24 family</fullName>
    </recommendedName>
</protein>
<evidence type="ECO:0000256" key="1">
    <source>
        <dbReference type="SAM" id="MobiDB-lite"/>
    </source>
</evidence>
<feature type="compositionally biased region" description="Low complexity" evidence="1">
    <location>
        <begin position="459"/>
        <end position="493"/>
    </location>
</feature>
<dbReference type="AlphaFoldDB" id="A0A7Y6IRQ9"/>
<organism evidence="2 3">
    <name type="scientific">Nonomuraea rhodomycinica</name>
    <dbReference type="NCBI Taxonomy" id="1712872"/>
    <lineage>
        <taxon>Bacteria</taxon>
        <taxon>Bacillati</taxon>
        <taxon>Actinomycetota</taxon>
        <taxon>Actinomycetes</taxon>
        <taxon>Streptosporangiales</taxon>
        <taxon>Streptosporangiaceae</taxon>
        <taxon>Nonomuraea</taxon>
    </lineage>
</organism>
<feature type="compositionally biased region" description="Low complexity" evidence="1">
    <location>
        <begin position="840"/>
        <end position="857"/>
    </location>
</feature>
<dbReference type="Gene3D" id="1.20.140.160">
    <property type="match status" value="1"/>
</dbReference>
<sequence length="1051" mass="107813">MWRTLSEDAREAILELCDGYGPHLYDYCRTELSSSDAELAVAGTLLSAHAWAERVDESSPLRPWLYALARAHRAYLSTPTSVGSWSRPGRMADLLPEALRALAPAHRELLDLSVRHGLTHDEIATIFAADAEEVETIVLEAADGLEEWFAAVIAARTRHGCAALESRVNDWAAVPGRRTRARISRHIAHCDLCRSAPRVMVADTLLRQMPISSAPGTLQGQLAWALPLPDEAGLWREDGFPAQARGLAEPAPPPISPVPGPTTGTWESSGPVAGAAAAGPERTPDQAAHRPPSKHARPGPPDIVPRRQPAAAAPQPVPPAAVPSRALPGRPAVPAARAGTPAERVPGPAAARASASSTETPGGPSAPAGETPGGAARSAAWTPDPTGQSPAWSPDPAADWAIVRRNRGGVPYRNLPAASAHDRISSSGPAGQERAPSRRAEGGPPWEHHPDDGPPIPRTTPATPAGPATPVTAQAPGPAASSPAAPGPAASSPDITSRPEATSGPDVARRPDATPRPMVPPMRTAAPSPTPTPPTSPSPSPSPTGAPAPAARPVTGPVTPAAQVTPTSLPTDRMVAGSPRSKRPVPLSAPVMADAPPTTRPRNGSTGTTPSEQHRPAGGATPGAPTGHHHPADGAPTTRRPAEGPAATRRPAASERPVTTTGPAHPASPEADRRVPPSSARIHGVITIPGPRRPPEDAFPPPAGGVPGWARGRGADGPGEGPAVGAPPFTAPLRYEPGPAFGGQVVELNAGGPDEFWLERPGLADGDTRFTVRNVARVSLLVGVGLLVAGLAWSGLNARQHMPAISETGAEDPVRTPSPDGRPSSGPAVPVPPPEPAAVPPAATAAPAVTPAAGSPARPTAGPSRTEEAADGRRESPVVAGTMSPADRPAKRSATGDPTDSVTRRPAGTPREQPARQPVTLPRPHAPVASVSPVWVRLGARRTGAFALSCKGGTCRVVSAGGTGGIAVSGRAFRVKAPASRPGCQGRPVTQTGTIVVRWVGVARGDGRRTSGTTTARGTLRLRVSWTVARDPGAYVIDGEGRGHWSNCARY</sequence>
<feature type="compositionally biased region" description="Basic and acidic residues" evidence="1">
    <location>
        <begin position="435"/>
        <end position="452"/>
    </location>
</feature>
<dbReference type="InterPro" id="IPR013324">
    <property type="entry name" value="RNA_pol_sigma_r3/r4-like"/>
</dbReference>
<feature type="compositionally biased region" description="Low complexity" evidence="1">
    <location>
        <begin position="322"/>
        <end position="342"/>
    </location>
</feature>
<feature type="compositionally biased region" description="Pro residues" evidence="1">
    <location>
        <begin position="528"/>
        <end position="546"/>
    </location>
</feature>
<feature type="compositionally biased region" description="Polar residues" evidence="1">
    <location>
        <begin position="600"/>
        <end position="611"/>
    </location>
</feature>
<comment type="caution">
    <text evidence="2">The sequence shown here is derived from an EMBL/GenBank/DDBJ whole genome shotgun (WGS) entry which is preliminary data.</text>
</comment>
<feature type="compositionally biased region" description="Low complexity" evidence="1">
    <location>
        <begin position="616"/>
        <end position="626"/>
    </location>
</feature>
<dbReference type="Proteomes" id="UP000546126">
    <property type="component" value="Unassembled WGS sequence"/>
</dbReference>
<dbReference type="SUPFAM" id="SSF88659">
    <property type="entry name" value="Sigma3 and sigma4 domains of RNA polymerase sigma factors"/>
    <property type="match status" value="1"/>
</dbReference>
<accession>A0A7Y6IRQ9</accession>
<dbReference type="RefSeq" id="WP_175602444.1">
    <property type="nucleotide sequence ID" value="NZ_JABWGO010000005.1"/>
</dbReference>
<evidence type="ECO:0008006" key="4">
    <source>
        <dbReference type="Google" id="ProtNLM"/>
    </source>
</evidence>
<gene>
    <name evidence="2" type="ORF">HT134_22620</name>
</gene>
<reference evidence="2 3" key="1">
    <citation type="submission" date="2020-06" db="EMBL/GenBank/DDBJ databases">
        <authorList>
            <person name="Chanama M."/>
        </authorList>
    </citation>
    <scope>NUCLEOTIDE SEQUENCE [LARGE SCALE GENOMIC DNA]</scope>
    <source>
        <strain evidence="2 3">TBRC6557</strain>
    </source>
</reference>
<dbReference type="EMBL" id="JABWGO010000005">
    <property type="protein sequence ID" value="NUW42910.1"/>
    <property type="molecule type" value="Genomic_DNA"/>
</dbReference>
<feature type="compositionally biased region" description="Pro residues" evidence="1">
    <location>
        <begin position="829"/>
        <end position="839"/>
    </location>
</feature>
<feature type="region of interest" description="Disordered" evidence="1">
    <location>
        <begin position="807"/>
        <end position="926"/>
    </location>
</feature>
<keyword evidence="3" id="KW-1185">Reference proteome</keyword>
<evidence type="ECO:0000313" key="3">
    <source>
        <dbReference type="Proteomes" id="UP000546126"/>
    </source>
</evidence>
<proteinExistence type="predicted"/>